<evidence type="ECO:0000313" key="5">
    <source>
        <dbReference type="EMBL" id="AXA36184.1"/>
    </source>
</evidence>
<feature type="domain" description="AAA+ ATPase" evidence="4">
    <location>
        <begin position="213"/>
        <end position="396"/>
    </location>
</feature>
<keyword evidence="2" id="KW-0547">Nucleotide-binding</keyword>
<evidence type="ECO:0000259" key="4">
    <source>
        <dbReference type="SMART" id="SM00382"/>
    </source>
</evidence>
<dbReference type="KEGG" id="schv:BRCON_1407"/>
<dbReference type="SUPFAM" id="SSF54211">
    <property type="entry name" value="Ribosomal protein S5 domain 2-like"/>
    <property type="match status" value="1"/>
</dbReference>
<keyword evidence="3" id="KW-0067">ATP-binding</keyword>
<dbReference type="InterPro" id="IPR020568">
    <property type="entry name" value="Ribosomal_Su5_D2-typ_SF"/>
</dbReference>
<reference evidence="5 6" key="1">
    <citation type="submission" date="2018-05" db="EMBL/GenBank/DDBJ databases">
        <title>A metagenomic window into the 2 km-deep terrestrial subsurface aquifer revealed taxonomically and functionally diverse microbial community comprising novel uncultured bacterial lineages.</title>
        <authorList>
            <person name="Kadnikov V.V."/>
            <person name="Mardanov A.V."/>
            <person name="Beletsky A.V."/>
            <person name="Banks D."/>
            <person name="Pimenov N.V."/>
            <person name="Frank Y.A."/>
            <person name="Karnachuk O.V."/>
            <person name="Ravin N.V."/>
        </authorList>
    </citation>
    <scope>NUCLEOTIDE SEQUENCE [LARGE SCALE GENOMIC DNA]</scope>
    <source>
        <strain evidence="5">BY</strain>
    </source>
</reference>
<dbReference type="PRINTS" id="PR01657">
    <property type="entry name" value="MCMFAMILY"/>
</dbReference>
<dbReference type="Pfam" id="PF13541">
    <property type="entry name" value="ChlI"/>
    <property type="match status" value="1"/>
</dbReference>
<dbReference type="GO" id="GO:0003677">
    <property type="term" value="F:DNA binding"/>
    <property type="evidence" value="ECO:0007669"/>
    <property type="project" value="InterPro"/>
</dbReference>
<dbReference type="EMBL" id="CP030759">
    <property type="protein sequence ID" value="AXA36184.1"/>
    <property type="molecule type" value="Genomic_DNA"/>
</dbReference>
<evidence type="ECO:0000256" key="2">
    <source>
        <dbReference type="ARBA" id="ARBA00022741"/>
    </source>
</evidence>
<dbReference type="InterPro" id="IPR045006">
    <property type="entry name" value="CHLI-like"/>
</dbReference>
<evidence type="ECO:0000256" key="3">
    <source>
        <dbReference type="ARBA" id="ARBA00022840"/>
    </source>
</evidence>
<evidence type="ECO:0000256" key="1">
    <source>
        <dbReference type="ARBA" id="ARBA00006354"/>
    </source>
</evidence>
<dbReference type="GO" id="GO:0005524">
    <property type="term" value="F:ATP binding"/>
    <property type="evidence" value="ECO:0007669"/>
    <property type="project" value="UniProtKB-KW"/>
</dbReference>
<dbReference type="PANTHER" id="PTHR32039:SF7">
    <property type="entry name" value="COMPETENCE PROTEIN COMM"/>
    <property type="match status" value="1"/>
</dbReference>
<dbReference type="InterPro" id="IPR004482">
    <property type="entry name" value="Mg_chelat-rel"/>
</dbReference>
<dbReference type="InterPro" id="IPR025158">
    <property type="entry name" value="Mg_chelat-rel_C"/>
</dbReference>
<gene>
    <name evidence="5" type="ORF">BRCON_1407</name>
</gene>
<dbReference type="Gene3D" id="3.30.230.10">
    <property type="match status" value="1"/>
</dbReference>
<dbReference type="InterPro" id="IPR001208">
    <property type="entry name" value="MCM_dom"/>
</dbReference>
<dbReference type="NCBIfam" id="TIGR00368">
    <property type="entry name" value="YifB family Mg chelatase-like AAA ATPase"/>
    <property type="match status" value="1"/>
</dbReference>
<comment type="similarity">
    <text evidence="1">Belongs to the Mg-chelatase subunits D/I family. ComM subfamily.</text>
</comment>
<dbReference type="AlphaFoldDB" id="A0A2Z4Y4W5"/>
<dbReference type="Proteomes" id="UP000262583">
    <property type="component" value="Chromosome"/>
</dbReference>
<dbReference type="InterPro" id="IPR003593">
    <property type="entry name" value="AAA+_ATPase"/>
</dbReference>
<dbReference type="SMART" id="SM00382">
    <property type="entry name" value="AAA"/>
    <property type="match status" value="1"/>
</dbReference>
<dbReference type="Pfam" id="PF01078">
    <property type="entry name" value="Mg_chelatase"/>
    <property type="match status" value="1"/>
</dbReference>
<organism evidence="5 6">
    <name type="scientific">Sumerlaea chitinivorans</name>
    <dbReference type="NCBI Taxonomy" id="2250252"/>
    <lineage>
        <taxon>Bacteria</taxon>
        <taxon>Candidatus Sumerlaeota</taxon>
        <taxon>Candidatus Sumerlaeia</taxon>
        <taxon>Candidatus Sumerlaeales</taxon>
        <taxon>Candidatus Sumerlaeaceae</taxon>
        <taxon>Candidatus Sumerlaea</taxon>
    </lineage>
</organism>
<dbReference type="Gene3D" id="3.40.50.300">
    <property type="entry name" value="P-loop containing nucleotide triphosphate hydrolases"/>
    <property type="match status" value="1"/>
</dbReference>
<dbReference type="InterPro" id="IPR014721">
    <property type="entry name" value="Ribsml_uS5_D2-typ_fold_subgr"/>
</dbReference>
<proteinExistence type="inferred from homology"/>
<dbReference type="Pfam" id="PF13335">
    <property type="entry name" value="Mg_chelatase_C"/>
    <property type="match status" value="1"/>
</dbReference>
<dbReference type="InterPro" id="IPR027417">
    <property type="entry name" value="P-loop_NTPase"/>
</dbReference>
<dbReference type="SUPFAM" id="SSF52540">
    <property type="entry name" value="P-loop containing nucleoside triphosphate hydrolases"/>
    <property type="match status" value="1"/>
</dbReference>
<dbReference type="PANTHER" id="PTHR32039">
    <property type="entry name" value="MAGNESIUM-CHELATASE SUBUNIT CHLI"/>
    <property type="match status" value="1"/>
</dbReference>
<protein>
    <submittedName>
        <fullName evidence="5">MG(2+) CHELATASE FAMILY PROTEIN / ComM-related protein</fullName>
    </submittedName>
</protein>
<dbReference type="CDD" id="cd00009">
    <property type="entry name" value="AAA"/>
    <property type="match status" value="1"/>
</dbReference>
<accession>A0A2Z4Y4W5</accession>
<evidence type="ECO:0000313" key="6">
    <source>
        <dbReference type="Proteomes" id="UP000262583"/>
    </source>
</evidence>
<name>A0A2Z4Y4W5_SUMC1</name>
<dbReference type="InterPro" id="IPR000523">
    <property type="entry name" value="Mg_chelatse_chII-like_cat_dom"/>
</dbReference>
<sequence length="511" mass="55461">MLAKAFSQAVFGIDSFLVEVEVDVARGEQFFGIVGLPDTAVKESKDRVRSALSNSGYHCPAVRIVVNLAPADMRKEGPSLDLPIALALLGALERVDPARLRDVCAIGELSLDGAVKPVTGVLPIALGAKASNFRTLLVPSDNAAEAAVVDGVEVLPVASLREAVDYLNGVREIAPFRVNTSEIFHRNAHYDADFSDVKGQEAAKRALEIAAAGGHNVLMIGPPGSGKTMLAKRLPSILPDLTLEESIETTKIHSIAGLVSARESLVATRPFRSPHHTISHIAMVGGGAIPRPGEVSLAHNGVLFLDEMPEFQRTVLEVLRQPLEDGVVNISRASMSLSFPARFILCGSMNPCPCGYSTDPKKVCRCSPQQIQKYRSRLSGPLLDRIDLHIEVPAVSVAELATRHGSGEPSERIRERVNRARQRQRHRYSGLPRIHCNAHLGTRDLKRFCPLTADAHSMLVAALNSLGFSARAYDRIIKVARTIADLEDSDAIESHHVAEAINYRTLDRRLE</sequence>